<dbReference type="Pfam" id="PF00271">
    <property type="entry name" value="Helicase_C"/>
    <property type="match status" value="1"/>
</dbReference>
<dbReference type="InterPro" id="IPR027417">
    <property type="entry name" value="P-loop_NTPase"/>
</dbReference>
<organism evidence="2">
    <name type="scientific">viral metagenome</name>
    <dbReference type="NCBI Taxonomy" id="1070528"/>
    <lineage>
        <taxon>unclassified sequences</taxon>
        <taxon>metagenomes</taxon>
        <taxon>organismal metagenomes</taxon>
    </lineage>
</organism>
<dbReference type="Gene3D" id="3.40.50.300">
    <property type="entry name" value="P-loop containing nucleotide triphosphate hydrolases"/>
    <property type="match status" value="2"/>
</dbReference>
<evidence type="ECO:0000313" key="2">
    <source>
        <dbReference type="EMBL" id="QHT76400.1"/>
    </source>
</evidence>
<dbReference type="Pfam" id="PF00176">
    <property type="entry name" value="SNF2-rel_dom"/>
    <property type="match status" value="1"/>
</dbReference>
<dbReference type="EMBL" id="MN739896">
    <property type="protein sequence ID" value="QHT76400.1"/>
    <property type="molecule type" value="Genomic_DNA"/>
</dbReference>
<protein>
    <recommendedName>
        <fullName evidence="1">Helicase ATP-binding domain-containing protein</fullName>
    </recommendedName>
</protein>
<name>A0A6C0H7P7_9ZZZZ</name>
<reference evidence="2" key="1">
    <citation type="journal article" date="2020" name="Nature">
        <title>Giant virus diversity and host interactions through global metagenomics.</title>
        <authorList>
            <person name="Schulz F."/>
            <person name="Roux S."/>
            <person name="Paez-Espino D."/>
            <person name="Jungbluth S."/>
            <person name="Walsh D.A."/>
            <person name="Denef V.J."/>
            <person name="McMahon K.D."/>
            <person name="Konstantinidis K.T."/>
            <person name="Eloe-Fadrosh E.A."/>
            <person name="Kyrpides N.C."/>
            <person name="Woyke T."/>
        </authorList>
    </citation>
    <scope>NUCLEOTIDE SEQUENCE</scope>
    <source>
        <strain evidence="2">GVMAG-M-3300023179-82</strain>
    </source>
</reference>
<dbReference type="InterPro" id="IPR014001">
    <property type="entry name" value="Helicase_ATP-bd"/>
</dbReference>
<dbReference type="AlphaFoldDB" id="A0A6C0H7P7"/>
<dbReference type="SUPFAM" id="SSF52540">
    <property type="entry name" value="P-loop containing nucleoside triphosphate hydrolases"/>
    <property type="match status" value="2"/>
</dbReference>
<dbReference type="InterPro" id="IPR000330">
    <property type="entry name" value="SNF2_N"/>
</dbReference>
<evidence type="ECO:0000259" key="1">
    <source>
        <dbReference type="PROSITE" id="PS51192"/>
    </source>
</evidence>
<sequence>MDYELFKKKKNISLSNIRLEHNGRIFPLWIITNFKKYVLPSIKITDGVDPCLEEEIDQLTLYQEFIGNYLNYESPFKDILLYHGVGSGKTRTAINIYNILYNYTSKWNIFILIPAALRDEPWMKDINKYMTKENFKDRFKNITFIHYDSPNADKEFLDKVRMVDMNNKSIFIIDEVHRFIINVYNNIYNKKGKRAQVIYDYIQQEKKEMTDIRIILLSATPVVNNPFEFILIFNLLRPNIFKASESAFEDFFISSVNYVSLNVNTKNLFQRRILGLVSYYIGATPDKYAQKRIRPVNIIMNSFQENIYNKLEEIEKKKEKKLSNLFRGNLSNKVSTYSSYTRQACNFVFPIDGEHRPRPGKFKISDETEHLLNKGKKVNKLEVEEYEKAITKYIDNLHKYINDIIIEDKLNGYTLEDDVIKCNNEFNNYITNFLKSTTQKSKLLLELYKLSPKFISIIFNIKKTKGTILVYSNYVYIEGLEIFKIYLKLFNYISIDEDNEFNKNNLNYDTLSKDNFRYCEFHGSINKEIRTLNKNIFNMPENKYSKYCKIIMISSAGVEGINLFNIRQVHIMEPYWNEVRIEQVIGRALRYCHHKDLPLDERIVDVYRYKMVRSNHKITTDEKIESLAKKKYNLLLTFINAVKEAAIDCELFKEHNMMGTKYRCFNFTQESLLDENIGPAYKMNIDNDIILNNGLNSQNTKIMRIKVIKIKAVIKINEDLYSEDKDYWYHPTNNVVYDYELNYIIGKLKKNENNELISLENNIYIIDTLVNVPKFNIYN</sequence>
<dbReference type="SMART" id="SM00487">
    <property type="entry name" value="DEXDc"/>
    <property type="match status" value="1"/>
</dbReference>
<dbReference type="InterPro" id="IPR001650">
    <property type="entry name" value="Helicase_C-like"/>
</dbReference>
<dbReference type="SMART" id="SM00490">
    <property type="entry name" value="HELICc"/>
    <property type="match status" value="1"/>
</dbReference>
<accession>A0A6C0H7P7</accession>
<dbReference type="PANTHER" id="PTHR10799">
    <property type="entry name" value="SNF2/RAD54 HELICASE FAMILY"/>
    <property type="match status" value="1"/>
</dbReference>
<dbReference type="GO" id="GO:0005524">
    <property type="term" value="F:ATP binding"/>
    <property type="evidence" value="ECO:0007669"/>
    <property type="project" value="InterPro"/>
</dbReference>
<dbReference type="PROSITE" id="PS51192">
    <property type="entry name" value="HELICASE_ATP_BIND_1"/>
    <property type="match status" value="1"/>
</dbReference>
<feature type="domain" description="Helicase ATP-binding" evidence="1">
    <location>
        <begin position="70"/>
        <end position="239"/>
    </location>
</feature>
<proteinExistence type="predicted"/>